<organism evidence="5 6">
    <name type="scientific">Arsenicicoccus bolidensis</name>
    <dbReference type="NCBI Taxonomy" id="229480"/>
    <lineage>
        <taxon>Bacteria</taxon>
        <taxon>Bacillati</taxon>
        <taxon>Actinomycetota</taxon>
        <taxon>Actinomycetes</taxon>
        <taxon>Micrococcales</taxon>
        <taxon>Intrasporangiaceae</taxon>
        <taxon>Arsenicicoccus</taxon>
    </lineage>
</organism>
<sequence>MHTRRALSLSLATATAVATVAAPAAHADPKPRTPSDLAARVDPGAVVSHLSAFERIAMASQGRRAAGERGYELSAQYVEKQLRGAGYTPRRQYFEFTYDSVVSTSLNELSPTARAVTHTPFSYSPSTPKAGVQAQLVAPSTATGCSAADWSGVVATAKIALVSRGTCTFGEKAKAAKAAGAAAILIYNNAPGPLNGTLGGPSDDYAPATGITKADGDALLADMAKGPVQMSFVLDKIIEKRRTFNVLAETKGGSADDVLMVGAHLDGVQQGPGVNDNASGSATVLEVAKQANQLKKPAHKIRFAWWGAEELGLLGSEHYVKDLQDNDVDSLLKINGYLNFDMLASPNYIIGVYDSTQTWMPQGSARLQRAFTGYFDDRGQPYVAAPMQGGSDQLPFLEAGVPVGGLFTGAGGLKTAQEATLFGGTAGVAYDPGYHTAQDTLRNANKAAIAINVKAVAHAVGTLALGEPGSAKKGKKGKNGKNGKKDLRTSATPTTTVARR</sequence>
<dbReference type="Gene3D" id="3.50.30.30">
    <property type="match status" value="1"/>
</dbReference>
<dbReference type="InterPro" id="IPR045175">
    <property type="entry name" value="M28_fam"/>
</dbReference>
<evidence type="ECO:0000259" key="3">
    <source>
        <dbReference type="Pfam" id="PF02225"/>
    </source>
</evidence>
<feature type="signal peptide" evidence="2">
    <location>
        <begin position="1"/>
        <end position="27"/>
    </location>
</feature>
<name>A0ABS9PZU2_9MICO</name>
<evidence type="ECO:0000256" key="2">
    <source>
        <dbReference type="SAM" id="SignalP"/>
    </source>
</evidence>
<dbReference type="Proteomes" id="UP001521931">
    <property type="component" value="Unassembled WGS sequence"/>
</dbReference>
<dbReference type="EMBL" id="JAKRCV010000003">
    <property type="protein sequence ID" value="MCG7320637.1"/>
    <property type="molecule type" value="Genomic_DNA"/>
</dbReference>
<dbReference type="InterPro" id="IPR003137">
    <property type="entry name" value="PA_domain"/>
</dbReference>
<feature type="domain" description="PA" evidence="3">
    <location>
        <begin position="132"/>
        <end position="219"/>
    </location>
</feature>
<feature type="chain" id="PRO_5046466604" evidence="2">
    <location>
        <begin position="28"/>
        <end position="500"/>
    </location>
</feature>
<dbReference type="SUPFAM" id="SSF53187">
    <property type="entry name" value="Zn-dependent exopeptidases"/>
    <property type="match status" value="1"/>
</dbReference>
<accession>A0ABS9PZU2</accession>
<evidence type="ECO:0000313" key="5">
    <source>
        <dbReference type="EMBL" id="MCG7320637.1"/>
    </source>
</evidence>
<feature type="domain" description="Peptidase M28" evidence="4">
    <location>
        <begin position="245"/>
        <end position="459"/>
    </location>
</feature>
<dbReference type="RefSeq" id="WP_239261741.1">
    <property type="nucleotide sequence ID" value="NZ_JAKRCV010000003.1"/>
</dbReference>
<protein>
    <submittedName>
        <fullName evidence="5">M20/M25/M40 family metallo-hydrolase</fullName>
    </submittedName>
</protein>
<dbReference type="InterPro" id="IPR007484">
    <property type="entry name" value="Peptidase_M28"/>
</dbReference>
<dbReference type="InterPro" id="IPR006311">
    <property type="entry name" value="TAT_signal"/>
</dbReference>
<reference evidence="5 6" key="1">
    <citation type="submission" date="2022-02" db="EMBL/GenBank/DDBJ databases">
        <title>Uncovering new skin microbiome diversity through culturing and metagenomics.</title>
        <authorList>
            <person name="Conlan S."/>
            <person name="Deming C."/>
            <person name="Nisc Comparative Sequencing Program N."/>
            <person name="Segre J.A."/>
        </authorList>
    </citation>
    <scope>NUCLEOTIDE SEQUENCE [LARGE SCALE GENOMIC DNA]</scope>
    <source>
        <strain evidence="5 6">ACRQZ</strain>
    </source>
</reference>
<feature type="compositionally biased region" description="Polar residues" evidence="1">
    <location>
        <begin position="489"/>
        <end position="500"/>
    </location>
</feature>
<comment type="caution">
    <text evidence="5">The sequence shown here is derived from an EMBL/GenBank/DDBJ whole genome shotgun (WGS) entry which is preliminary data.</text>
</comment>
<feature type="region of interest" description="Disordered" evidence="1">
    <location>
        <begin position="466"/>
        <end position="500"/>
    </location>
</feature>
<evidence type="ECO:0000313" key="6">
    <source>
        <dbReference type="Proteomes" id="UP001521931"/>
    </source>
</evidence>
<evidence type="ECO:0000259" key="4">
    <source>
        <dbReference type="Pfam" id="PF04389"/>
    </source>
</evidence>
<evidence type="ECO:0000256" key="1">
    <source>
        <dbReference type="SAM" id="MobiDB-lite"/>
    </source>
</evidence>
<dbReference type="Pfam" id="PF02225">
    <property type="entry name" value="PA"/>
    <property type="match status" value="1"/>
</dbReference>
<dbReference type="SUPFAM" id="SSF52025">
    <property type="entry name" value="PA domain"/>
    <property type="match status" value="1"/>
</dbReference>
<keyword evidence="6" id="KW-1185">Reference proteome</keyword>
<feature type="compositionally biased region" description="Basic residues" evidence="1">
    <location>
        <begin position="472"/>
        <end position="482"/>
    </location>
</feature>
<gene>
    <name evidence="5" type="ORF">MHL29_01845</name>
</gene>
<dbReference type="Pfam" id="PF04389">
    <property type="entry name" value="Peptidase_M28"/>
    <property type="match status" value="1"/>
</dbReference>
<dbReference type="PANTHER" id="PTHR12147">
    <property type="entry name" value="METALLOPEPTIDASE M28 FAMILY MEMBER"/>
    <property type="match status" value="1"/>
</dbReference>
<keyword evidence="2" id="KW-0732">Signal</keyword>
<dbReference type="PROSITE" id="PS51318">
    <property type="entry name" value="TAT"/>
    <property type="match status" value="1"/>
</dbReference>
<proteinExistence type="predicted"/>
<dbReference type="PANTHER" id="PTHR12147:SF26">
    <property type="entry name" value="PEPTIDASE M28 DOMAIN-CONTAINING PROTEIN"/>
    <property type="match status" value="1"/>
</dbReference>
<dbReference type="Gene3D" id="3.40.630.10">
    <property type="entry name" value="Zn peptidases"/>
    <property type="match status" value="1"/>
</dbReference>
<dbReference type="InterPro" id="IPR046450">
    <property type="entry name" value="PA_dom_sf"/>
</dbReference>